<keyword evidence="1" id="KW-0472">Membrane</keyword>
<comment type="caution">
    <text evidence="2">The sequence shown here is derived from an EMBL/GenBank/DDBJ whole genome shotgun (WGS) entry which is preliminary data.</text>
</comment>
<keyword evidence="1" id="KW-1133">Transmembrane helix</keyword>
<dbReference type="Proteomes" id="UP000476055">
    <property type="component" value="Unassembled WGS sequence"/>
</dbReference>
<sequence length="236" mass="26830">MKIFDLDSPLMNVLNKMADLMWLNILTLICCIPIITAGAAFTSMHYVALKIVRNEESYITRSFFKSFKTNFRQATLIWLLILLIAAVLGGDYYIITKSGIQFSSVLVVLIMAAAVLVICTTLYVFPVLAKFDNTIMGTIRNAFIMSILQLPKTLVMLVMAFFPLIIYLVSLRLIPIIFLFGFSLPAYASAMLYNKFFQKLEDQLLSEQEPAPEVSPEEDERVFHDEIDESIKIEDK</sequence>
<keyword evidence="3" id="KW-1185">Reference proteome</keyword>
<dbReference type="AlphaFoldDB" id="A0A6L5YIM4"/>
<proteinExistence type="predicted"/>
<dbReference type="RefSeq" id="WP_154496258.1">
    <property type="nucleotide sequence ID" value="NZ_VUMU01000007.1"/>
</dbReference>
<accession>A0A6L5YIM4</accession>
<feature type="transmembrane region" description="Helical" evidence="1">
    <location>
        <begin position="107"/>
        <end position="129"/>
    </location>
</feature>
<protein>
    <submittedName>
        <fullName evidence="2">DUF624 domain-containing protein</fullName>
    </submittedName>
</protein>
<evidence type="ECO:0000313" key="3">
    <source>
        <dbReference type="Proteomes" id="UP000476055"/>
    </source>
</evidence>
<feature type="transmembrane region" description="Helical" evidence="1">
    <location>
        <begin position="75"/>
        <end position="95"/>
    </location>
</feature>
<gene>
    <name evidence="2" type="ORF">FYJ59_07710</name>
</gene>
<keyword evidence="1" id="KW-0812">Transmembrane</keyword>
<evidence type="ECO:0000256" key="1">
    <source>
        <dbReference type="SAM" id="Phobius"/>
    </source>
</evidence>
<evidence type="ECO:0000313" key="2">
    <source>
        <dbReference type="EMBL" id="MST58125.1"/>
    </source>
</evidence>
<feature type="transmembrane region" description="Helical" evidence="1">
    <location>
        <begin position="173"/>
        <end position="193"/>
    </location>
</feature>
<organism evidence="2 3">
    <name type="scientific">Waltera intestinalis</name>
    <dbReference type="NCBI Taxonomy" id="2606635"/>
    <lineage>
        <taxon>Bacteria</taxon>
        <taxon>Bacillati</taxon>
        <taxon>Bacillota</taxon>
        <taxon>Clostridia</taxon>
        <taxon>Lachnospirales</taxon>
        <taxon>Lachnospiraceae</taxon>
        <taxon>Waltera</taxon>
    </lineage>
</organism>
<feature type="transmembrane region" description="Helical" evidence="1">
    <location>
        <begin position="20"/>
        <end position="41"/>
    </location>
</feature>
<dbReference type="Pfam" id="PF04854">
    <property type="entry name" value="DUF624"/>
    <property type="match status" value="1"/>
</dbReference>
<reference evidence="2 3" key="1">
    <citation type="submission" date="2019-08" db="EMBL/GenBank/DDBJ databases">
        <title>In-depth cultivation of the pig gut microbiome towards novel bacterial diversity and tailored functional studies.</title>
        <authorList>
            <person name="Wylensek D."/>
            <person name="Hitch T.C.A."/>
            <person name="Clavel T."/>
        </authorList>
    </citation>
    <scope>NUCLEOTIDE SEQUENCE [LARGE SCALE GENOMIC DNA]</scope>
    <source>
        <strain evidence="2 3">WCA3-601-WT-6H</strain>
    </source>
</reference>
<feature type="transmembrane region" description="Helical" evidence="1">
    <location>
        <begin position="141"/>
        <end position="167"/>
    </location>
</feature>
<dbReference type="InterPro" id="IPR006938">
    <property type="entry name" value="DUF624"/>
</dbReference>
<dbReference type="EMBL" id="VUMU01000007">
    <property type="protein sequence ID" value="MST58125.1"/>
    <property type="molecule type" value="Genomic_DNA"/>
</dbReference>
<name>A0A6L5YIM4_9FIRM</name>